<dbReference type="Proteomes" id="UP001239019">
    <property type="component" value="Unassembled WGS sequence"/>
</dbReference>
<protein>
    <recommendedName>
        <fullName evidence="2">DUF4397 domain-containing protein</fullName>
    </recommendedName>
</protein>
<accession>A0ABU0W9U0</accession>
<organism evidence="3 4">
    <name type="scientific">Natronospira bacteriovora</name>
    <dbReference type="NCBI Taxonomy" id="3069753"/>
    <lineage>
        <taxon>Bacteria</taxon>
        <taxon>Pseudomonadati</taxon>
        <taxon>Pseudomonadota</taxon>
        <taxon>Gammaproteobacteria</taxon>
        <taxon>Natronospirales</taxon>
        <taxon>Natronospiraceae</taxon>
        <taxon>Natronospira</taxon>
    </lineage>
</organism>
<proteinExistence type="predicted"/>
<dbReference type="EMBL" id="JAVDDT010000011">
    <property type="protein sequence ID" value="MDQ2070801.1"/>
    <property type="molecule type" value="Genomic_DNA"/>
</dbReference>
<dbReference type="Pfam" id="PF14344">
    <property type="entry name" value="DUF4397"/>
    <property type="match status" value="1"/>
</dbReference>
<dbReference type="RefSeq" id="WP_306729298.1">
    <property type="nucleotide sequence ID" value="NZ_JAVDDT010000011.1"/>
</dbReference>
<dbReference type="InterPro" id="IPR025510">
    <property type="entry name" value="DUF4397"/>
</dbReference>
<comment type="caution">
    <text evidence="3">The sequence shown here is derived from an EMBL/GenBank/DDBJ whole genome shotgun (WGS) entry which is preliminary data.</text>
</comment>
<feature type="domain" description="DUF4397" evidence="2">
    <location>
        <begin position="38"/>
        <end position="152"/>
    </location>
</feature>
<evidence type="ECO:0000256" key="1">
    <source>
        <dbReference type="SAM" id="SignalP"/>
    </source>
</evidence>
<name>A0ABU0W9U0_9GAMM</name>
<sequence>MSNTIRLLACLLLLPLAACGNDETILVDGGDPNGGDEALLRVVHATRDAPELQMTVTRIDEEMEVEIYSQALPAGGQSDPIAAEPGLLRLYLARATAPDMTLLEAEFELAEGERRSLAVIGSLNADALGIASIAEPVESAGADEADVHFLNAVHVDGNNWPVTLSASGEDIVSGADFGVWQPAVAVTAGSGSSYSLVARNSDGLNITPPVGFTPDATRHYLVIAAGVWGDGVQTTDPVLRVVAAMND</sequence>
<evidence type="ECO:0000313" key="4">
    <source>
        <dbReference type="Proteomes" id="UP001239019"/>
    </source>
</evidence>
<feature type="signal peptide" evidence="1">
    <location>
        <begin position="1"/>
        <end position="20"/>
    </location>
</feature>
<keyword evidence="1" id="KW-0732">Signal</keyword>
<feature type="chain" id="PRO_5045999405" description="DUF4397 domain-containing protein" evidence="1">
    <location>
        <begin position="21"/>
        <end position="247"/>
    </location>
</feature>
<keyword evidence="4" id="KW-1185">Reference proteome</keyword>
<evidence type="ECO:0000313" key="3">
    <source>
        <dbReference type="EMBL" id="MDQ2070801.1"/>
    </source>
</evidence>
<evidence type="ECO:0000259" key="2">
    <source>
        <dbReference type="Pfam" id="PF14344"/>
    </source>
</evidence>
<reference evidence="3 4" key="1">
    <citation type="submission" date="2023-08" db="EMBL/GenBank/DDBJ databases">
        <title>Whole-genome sequencing of halo(alkali)philic microorganisms from hypersaline lakes.</title>
        <authorList>
            <person name="Sorokin D.Y."/>
            <person name="Abbas B."/>
            <person name="Merkel A.Y."/>
        </authorList>
    </citation>
    <scope>NUCLEOTIDE SEQUENCE [LARGE SCALE GENOMIC DNA]</scope>
    <source>
        <strain evidence="3 4">AB-CW4</strain>
    </source>
</reference>
<gene>
    <name evidence="3" type="ORF">RBH19_13065</name>
</gene>